<dbReference type="EMBL" id="BONV01000047">
    <property type="protein sequence ID" value="GIG84064.1"/>
    <property type="molecule type" value="Genomic_DNA"/>
</dbReference>
<evidence type="ECO:0000313" key="4">
    <source>
        <dbReference type="EMBL" id="GIG84064.1"/>
    </source>
</evidence>
<dbReference type="AlphaFoldDB" id="A0A8J3PZJ6"/>
<dbReference type="PROSITE" id="PS50043">
    <property type="entry name" value="HTH_LUXR_2"/>
    <property type="match status" value="1"/>
</dbReference>
<dbReference type="PANTHER" id="PTHR16305:SF35">
    <property type="entry name" value="TRANSCRIPTIONAL ACTIVATOR DOMAIN"/>
    <property type="match status" value="1"/>
</dbReference>
<name>A0A8J3PZJ6_9ACTN</name>
<dbReference type="GO" id="GO:0006355">
    <property type="term" value="P:regulation of DNA-templated transcription"/>
    <property type="evidence" value="ECO:0007669"/>
    <property type="project" value="InterPro"/>
</dbReference>
<evidence type="ECO:0000313" key="5">
    <source>
        <dbReference type="Proteomes" id="UP000630097"/>
    </source>
</evidence>
<dbReference type="PANTHER" id="PTHR16305">
    <property type="entry name" value="TESTICULAR SOLUBLE ADENYLYL CYCLASE"/>
    <property type="match status" value="1"/>
</dbReference>
<proteinExistence type="predicted"/>
<dbReference type="SUPFAM" id="SSF52540">
    <property type="entry name" value="P-loop containing nucleoside triphosphate hydrolases"/>
    <property type="match status" value="1"/>
</dbReference>
<evidence type="ECO:0000259" key="3">
    <source>
        <dbReference type="PROSITE" id="PS50043"/>
    </source>
</evidence>
<dbReference type="Pfam" id="PF13191">
    <property type="entry name" value="AAA_16"/>
    <property type="match status" value="1"/>
</dbReference>
<dbReference type="CDD" id="cd06170">
    <property type="entry name" value="LuxR_C_like"/>
    <property type="match status" value="1"/>
</dbReference>
<dbReference type="InterPro" id="IPR000792">
    <property type="entry name" value="Tscrpt_reg_LuxR_C"/>
</dbReference>
<dbReference type="GO" id="GO:0004016">
    <property type="term" value="F:adenylate cyclase activity"/>
    <property type="evidence" value="ECO:0007669"/>
    <property type="project" value="TreeGrafter"/>
</dbReference>
<dbReference type="RefSeq" id="WP_203887352.1">
    <property type="nucleotide sequence ID" value="NZ_BAABHH010000032.1"/>
</dbReference>
<organism evidence="4 5">
    <name type="scientific">Planotetraspora kaengkrachanensis</name>
    <dbReference type="NCBI Taxonomy" id="575193"/>
    <lineage>
        <taxon>Bacteria</taxon>
        <taxon>Bacillati</taxon>
        <taxon>Actinomycetota</taxon>
        <taxon>Actinomycetes</taxon>
        <taxon>Streptosporangiales</taxon>
        <taxon>Streptosporangiaceae</taxon>
        <taxon>Planotetraspora</taxon>
    </lineage>
</organism>
<keyword evidence="1" id="KW-0547">Nucleotide-binding</keyword>
<keyword evidence="2" id="KW-0067">ATP-binding</keyword>
<sequence length="946" mass="100871">MTVATHDVLALVTEGLSDRPVTARPTTAEHLPVGAGDRPLIGRIEEQRVLAGLLAGVQEGLSGVLVLVGEPGTGKTRLLDQAVTGCPEVRVVRIVGVESEAHLGFAALHRLLRPWSPRIESLPTPQRDALRSAFGQVAGVAADRYLVGMAALTLLADAALVQPLLCVVEDVQWLDRESAEALAFVARRLHAEAVGLLFATRPRSDGSALFDGLPVMTVSGLPDRDAGRLLSTSVAGRLDDAVATKIVTGTGGNPLALIEIARTLTAEQLSGRAPLPSPLPVGRLLETHFLQQIQALPADTRTLLLVVAAAPPGDQSLLWRAAGHLGIAASAADTALAAGVLTHHGSLDFRHPLIRSAVYRGADAVERRSVHAALAAVSDPDRDRDLRAWHRAHATIGLDEEVAAELERASEHARARGGHAEQAAFLSRAAELTPDARDQAARLVAAAQAYVMVGESVAARKMLGRAELGLDRPVLRARARQIGATAELYLGQVAAAPATLLEAAESIADLDPRLSRKMMFEALQVALITYDRSVGVTPQGLARAVLASPAMESTESTFSDLLLEAYATRIAVGHRPAVPLLRGALEALHTDASLAEDGLPLAAVSMFASEDVWDDEGGWRAWKRLEAFDRENGALGALRTTLMVGSMWELRAGRFSAAGALQDELADLSSMIGQPSSGDIQRIELLAWSGEEAETRALAGAARTGSTVGLVDFARNSLAVLELSLGRYADALACVLPSFEADRPGTGTRSLPEIVEAGMRSGDHVAAKAALTRLEERALAAGTAWGLGLLTRCRALMVDDEHAERRYRESIELLGQTRITTEIARSHLLLGEWLLRHKRRSDARLELRRAYEMFTGMGAGAFAERARAELSATGEHLRKRTAPDANALTPREKQIATLAASGATNGEIAARLFLSTSTVEYHLNKIFRKLDITSRRKLAPLLEDAS</sequence>
<dbReference type="Pfam" id="PF00196">
    <property type="entry name" value="GerE"/>
    <property type="match status" value="1"/>
</dbReference>
<dbReference type="GO" id="GO:0005737">
    <property type="term" value="C:cytoplasm"/>
    <property type="evidence" value="ECO:0007669"/>
    <property type="project" value="TreeGrafter"/>
</dbReference>
<dbReference type="InterPro" id="IPR041664">
    <property type="entry name" value="AAA_16"/>
</dbReference>
<protein>
    <submittedName>
        <fullName evidence="4">Transcriptional regulator</fullName>
    </submittedName>
</protein>
<comment type="caution">
    <text evidence="4">The sequence shown here is derived from an EMBL/GenBank/DDBJ whole genome shotgun (WGS) entry which is preliminary data.</text>
</comment>
<gene>
    <name evidence="4" type="ORF">Pka01_71910</name>
</gene>
<dbReference type="InterPro" id="IPR027417">
    <property type="entry name" value="P-loop_NTPase"/>
</dbReference>
<evidence type="ECO:0000256" key="1">
    <source>
        <dbReference type="ARBA" id="ARBA00022741"/>
    </source>
</evidence>
<reference evidence="4 5" key="1">
    <citation type="submission" date="2021-01" db="EMBL/GenBank/DDBJ databases">
        <title>Whole genome shotgun sequence of Planotetraspora kaengkrachanensis NBRC 104272.</title>
        <authorList>
            <person name="Komaki H."/>
            <person name="Tamura T."/>
        </authorList>
    </citation>
    <scope>NUCLEOTIDE SEQUENCE [LARGE SCALE GENOMIC DNA]</scope>
    <source>
        <strain evidence="4 5">NBRC 104272</strain>
    </source>
</reference>
<accession>A0A8J3PZJ6</accession>
<dbReference type="SUPFAM" id="SSF46894">
    <property type="entry name" value="C-terminal effector domain of the bipartite response regulators"/>
    <property type="match status" value="1"/>
</dbReference>
<evidence type="ECO:0000256" key="2">
    <source>
        <dbReference type="ARBA" id="ARBA00022840"/>
    </source>
</evidence>
<dbReference type="InterPro" id="IPR016032">
    <property type="entry name" value="Sig_transdc_resp-reg_C-effctor"/>
</dbReference>
<dbReference type="InterPro" id="IPR036388">
    <property type="entry name" value="WH-like_DNA-bd_sf"/>
</dbReference>
<dbReference type="Gene3D" id="1.10.10.10">
    <property type="entry name" value="Winged helix-like DNA-binding domain superfamily/Winged helix DNA-binding domain"/>
    <property type="match status" value="1"/>
</dbReference>
<feature type="domain" description="HTH luxR-type" evidence="3">
    <location>
        <begin position="881"/>
        <end position="946"/>
    </location>
</feature>
<dbReference type="SMART" id="SM00421">
    <property type="entry name" value="HTH_LUXR"/>
    <property type="match status" value="1"/>
</dbReference>
<dbReference type="Proteomes" id="UP000630097">
    <property type="component" value="Unassembled WGS sequence"/>
</dbReference>
<dbReference type="PRINTS" id="PR00038">
    <property type="entry name" value="HTHLUXR"/>
</dbReference>
<dbReference type="GO" id="GO:0005524">
    <property type="term" value="F:ATP binding"/>
    <property type="evidence" value="ECO:0007669"/>
    <property type="project" value="UniProtKB-KW"/>
</dbReference>
<dbReference type="GO" id="GO:0003677">
    <property type="term" value="F:DNA binding"/>
    <property type="evidence" value="ECO:0007669"/>
    <property type="project" value="InterPro"/>
</dbReference>
<keyword evidence="5" id="KW-1185">Reference proteome</keyword>